<sequence length="366" mass="42674">MNTDIGNQENRIDSLDIFKGVLIFLVVLGHFLLPIKDGEYMFITKLFFFIYSFHMPAFIFVSGYVYYDSWRRKGTGVRSIISLVLLFFFMKILLHISDMLFYGDKNIFPDFFHESSTPWYVSTLIIFRLSLLPVEIFLKNSKKIENNERRFIDGITIYISVLMLVTLFISMTNGGWQTKIEDFLSLDRVISFAPFFYIGLLYKKYSSITKTSIFEKTNILFFSLGILSVGSLVVLFQYTRFYTIAFYGPWGYRIAENNILPIFKGALNPLRIIFIPYALSIAYFVFVICSKRSFLGDSLLKKIGVYTLPIFVFHRPVRDAFTYFVLNNINLVKFGGIKMLVIMTIISFFICLIFGNSKADRICRFR</sequence>
<gene>
    <name evidence="1" type="ORF">D4A81_05525</name>
</gene>
<dbReference type="GO" id="GO:0016747">
    <property type="term" value="F:acyltransferase activity, transferring groups other than amino-acyl groups"/>
    <property type="evidence" value="ECO:0007669"/>
    <property type="project" value="InterPro"/>
</dbReference>
<dbReference type="Pfam" id="PF01757">
    <property type="entry name" value="Acyl_transf_3"/>
    <property type="match status" value="1"/>
</dbReference>
<dbReference type="KEGG" id="lua:D4A81_05525"/>
<keyword evidence="2" id="KW-1185">Reference proteome</keyword>
<dbReference type="InterPro" id="IPR002656">
    <property type="entry name" value="Acyl_transf_3_dom"/>
</dbReference>
<name>A0A385PZ41_9FIRM</name>
<keyword evidence="1" id="KW-0012">Acyltransferase</keyword>
<dbReference type="RefSeq" id="WP_111524123.1">
    <property type="nucleotide sequence ID" value="NZ_CP032364.1"/>
</dbReference>
<organism evidence="1 2">
    <name type="scientific">Lachnoanaerobaculum umeaense</name>
    <dbReference type="NCBI Taxonomy" id="617123"/>
    <lineage>
        <taxon>Bacteria</taxon>
        <taxon>Bacillati</taxon>
        <taxon>Bacillota</taxon>
        <taxon>Clostridia</taxon>
        <taxon>Lachnospirales</taxon>
        <taxon>Lachnospiraceae</taxon>
        <taxon>Lachnoanaerobaculum</taxon>
    </lineage>
</organism>
<keyword evidence="1" id="KW-0808">Transferase</keyword>
<evidence type="ECO:0000313" key="1">
    <source>
        <dbReference type="EMBL" id="AYA99438.1"/>
    </source>
</evidence>
<reference evidence="1 2" key="1">
    <citation type="submission" date="2018-09" db="EMBL/GenBank/DDBJ databases">
        <title>Genome sequencing of Lachnoanaerobaculum umeaense DSM 23576.</title>
        <authorList>
            <person name="Kook J.-K."/>
            <person name="Park S.-N."/>
            <person name="Lim Y.K."/>
        </authorList>
    </citation>
    <scope>NUCLEOTIDE SEQUENCE [LARGE SCALE GENOMIC DNA]</scope>
    <source>
        <strain evidence="2">DSM 23576 \ CCUG 58757</strain>
    </source>
</reference>
<dbReference type="InterPro" id="IPR052734">
    <property type="entry name" value="Nod_factor_acetyltransferase"/>
</dbReference>
<evidence type="ECO:0000313" key="2">
    <source>
        <dbReference type="Proteomes" id="UP000265562"/>
    </source>
</evidence>
<accession>A0A385PZ41</accession>
<dbReference type="OrthoDB" id="6623990at2"/>
<dbReference type="PANTHER" id="PTHR37312">
    <property type="entry name" value="MEMBRANE-BOUND ACYLTRANSFERASE YKRP-RELATED"/>
    <property type="match status" value="1"/>
</dbReference>
<dbReference type="PANTHER" id="PTHR37312:SF1">
    <property type="entry name" value="MEMBRANE-BOUND ACYLTRANSFERASE YKRP-RELATED"/>
    <property type="match status" value="1"/>
</dbReference>
<dbReference type="Proteomes" id="UP000265562">
    <property type="component" value="Chromosome"/>
</dbReference>
<proteinExistence type="predicted"/>
<protein>
    <submittedName>
        <fullName evidence="1">Acyltransferase</fullName>
    </submittedName>
</protein>
<dbReference type="EMBL" id="CP032364">
    <property type="protein sequence ID" value="AYA99438.1"/>
    <property type="molecule type" value="Genomic_DNA"/>
</dbReference>
<dbReference type="AlphaFoldDB" id="A0A385PZ41"/>